<keyword evidence="4" id="KW-0804">Transcription</keyword>
<dbReference type="GO" id="GO:0005829">
    <property type="term" value="C:cytosol"/>
    <property type="evidence" value="ECO:0007669"/>
    <property type="project" value="TreeGrafter"/>
</dbReference>
<keyword evidence="2" id="KW-0805">Transcription regulation</keyword>
<evidence type="ECO:0000256" key="2">
    <source>
        <dbReference type="ARBA" id="ARBA00023015"/>
    </source>
</evidence>
<name>A0A0E3UY97_9BACT</name>
<dbReference type="Gene3D" id="1.10.10.10">
    <property type="entry name" value="Winged helix-like DNA-binding domain superfamily/Winged helix DNA-binding domain"/>
    <property type="match status" value="1"/>
</dbReference>
<accession>A0A0E3UY97</accession>
<dbReference type="Proteomes" id="UP000033109">
    <property type="component" value="Chromosome"/>
</dbReference>
<dbReference type="GO" id="GO:0003677">
    <property type="term" value="F:DNA binding"/>
    <property type="evidence" value="ECO:0007669"/>
    <property type="project" value="UniProtKB-KW"/>
</dbReference>
<dbReference type="OrthoDB" id="9785745at2"/>
<evidence type="ECO:0000256" key="3">
    <source>
        <dbReference type="ARBA" id="ARBA00023125"/>
    </source>
</evidence>
<dbReference type="SUPFAM" id="SSF53850">
    <property type="entry name" value="Periplasmic binding protein-like II"/>
    <property type="match status" value="1"/>
</dbReference>
<dbReference type="InterPro" id="IPR005119">
    <property type="entry name" value="LysR_subst-bd"/>
</dbReference>
<dbReference type="FunFam" id="1.10.10.10:FF:000001">
    <property type="entry name" value="LysR family transcriptional regulator"/>
    <property type="match status" value="1"/>
</dbReference>
<proteinExistence type="inferred from homology"/>
<evidence type="ECO:0000313" key="6">
    <source>
        <dbReference type="EMBL" id="AKD04947.1"/>
    </source>
</evidence>
<dbReference type="PATRIC" id="fig|400092.3.peg.4368"/>
<evidence type="ECO:0000259" key="5">
    <source>
        <dbReference type="PROSITE" id="PS50931"/>
    </source>
</evidence>
<dbReference type="InterPro" id="IPR036388">
    <property type="entry name" value="WH-like_DNA-bd_sf"/>
</dbReference>
<dbReference type="CDD" id="cd05466">
    <property type="entry name" value="PBP2_LTTR_substrate"/>
    <property type="match status" value="1"/>
</dbReference>
<evidence type="ECO:0000313" key="7">
    <source>
        <dbReference type="Proteomes" id="UP000033109"/>
    </source>
</evidence>
<dbReference type="Pfam" id="PF03466">
    <property type="entry name" value="LysR_substrate"/>
    <property type="match status" value="1"/>
</dbReference>
<dbReference type="KEGG" id="pko:PKOR_19950"/>
<dbReference type="PANTHER" id="PTHR30419">
    <property type="entry name" value="HTH-TYPE TRANSCRIPTIONAL REGULATOR YBHD"/>
    <property type="match status" value="1"/>
</dbReference>
<dbReference type="InterPro" id="IPR000847">
    <property type="entry name" value="LysR_HTH_N"/>
</dbReference>
<dbReference type="RefSeq" id="WP_046313018.1">
    <property type="nucleotide sequence ID" value="NZ_CBCSCY010000015.1"/>
</dbReference>
<dbReference type="EMBL" id="CP009621">
    <property type="protein sequence ID" value="AKD04947.1"/>
    <property type="molecule type" value="Genomic_DNA"/>
</dbReference>
<dbReference type="InterPro" id="IPR036390">
    <property type="entry name" value="WH_DNA-bd_sf"/>
</dbReference>
<dbReference type="AlphaFoldDB" id="A0A0E3UY97"/>
<dbReference type="GO" id="GO:0003700">
    <property type="term" value="F:DNA-binding transcription factor activity"/>
    <property type="evidence" value="ECO:0007669"/>
    <property type="project" value="InterPro"/>
</dbReference>
<evidence type="ECO:0000256" key="4">
    <source>
        <dbReference type="ARBA" id="ARBA00023163"/>
    </source>
</evidence>
<keyword evidence="7" id="KW-1185">Reference proteome</keyword>
<dbReference type="InterPro" id="IPR050950">
    <property type="entry name" value="HTH-type_LysR_regulators"/>
</dbReference>
<organism evidence="6 7">
    <name type="scientific">Pontibacter korlensis</name>
    <dbReference type="NCBI Taxonomy" id="400092"/>
    <lineage>
        <taxon>Bacteria</taxon>
        <taxon>Pseudomonadati</taxon>
        <taxon>Bacteroidota</taxon>
        <taxon>Cytophagia</taxon>
        <taxon>Cytophagales</taxon>
        <taxon>Hymenobacteraceae</taxon>
        <taxon>Pontibacter</taxon>
    </lineage>
</organism>
<dbReference type="STRING" id="400092.PKOR_19950"/>
<dbReference type="SUPFAM" id="SSF46785">
    <property type="entry name" value="Winged helix' DNA-binding domain"/>
    <property type="match status" value="1"/>
</dbReference>
<keyword evidence="3" id="KW-0238">DNA-binding</keyword>
<comment type="similarity">
    <text evidence="1">Belongs to the LysR transcriptional regulatory family.</text>
</comment>
<dbReference type="PRINTS" id="PR00039">
    <property type="entry name" value="HTHLYSR"/>
</dbReference>
<dbReference type="PANTHER" id="PTHR30419:SF28">
    <property type="entry name" value="HTH-TYPE TRANSCRIPTIONAL REGULATOR BSDA"/>
    <property type="match status" value="1"/>
</dbReference>
<dbReference type="HOGENOM" id="CLU_039613_6_2_10"/>
<evidence type="ECO:0000256" key="1">
    <source>
        <dbReference type="ARBA" id="ARBA00009437"/>
    </source>
</evidence>
<feature type="domain" description="HTH lysR-type" evidence="5">
    <location>
        <begin position="1"/>
        <end position="58"/>
    </location>
</feature>
<dbReference type="Pfam" id="PF00126">
    <property type="entry name" value="HTH_1"/>
    <property type="match status" value="1"/>
</dbReference>
<sequence>MESRQLRYFLKAKELLNFTEAAHNLHISQSTLSQQIKQLEEELNIPLFNRIGKRVTLTEAGELFAVYAAQSLKKANDGLLLLKDLNDLNTGTISIGVTYGLRNLLKQALVRFASKFPKVNVRVVFSTSEELIEKLNQLELDLILVFNESTTDQHFRYQPLFDSPVTLVTFKESSLSDKKSISLEELSKTPLVISSRGDSTSHFIIRAFNKSGLNPKVSIEVNDIPTILDLVKTGHWHGILVQTSVNEKDLLTTIPIKEKGMVRTAMIISLKEAYEKKAVKIFREQLMENNRNHA</sequence>
<dbReference type="PROSITE" id="PS50931">
    <property type="entry name" value="HTH_LYSR"/>
    <property type="match status" value="1"/>
</dbReference>
<reference evidence="6 7" key="1">
    <citation type="journal article" date="2015" name="Sci. Rep.">
        <title>Unraveling adaptation of Pontibacter korlensis to radiation and infertility in desert through complete genome and comparative transcriptomic analysis.</title>
        <authorList>
            <person name="Dai J."/>
            <person name="Dai W."/>
            <person name="Qiu C."/>
            <person name="Yang Z."/>
            <person name="Zhang Y."/>
            <person name="Zhou M."/>
            <person name="Zhang L."/>
            <person name="Fang C."/>
            <person name="Gao Q."/>
            <person name="Yang Q."/>
            <person name="Li X."/>
            <person name="Wang Z."/>
            <person name="Wang Z."/>
            <person name="Jia Z."/>
            <person name="Chen X."/>
        </authorList>
    </citation>
    <scope>NUCLEOTIDE SEQUENCE [LARGE SCALE GENOMIC DNA]</scope>
    <source>
        <strain evidence="6 7">X14-1T</strain>
    </source>
</reference>
<protein>
    <submittedName>
        <fullName evidence="6">LysR family transcriptional regulator</fullName>
    </submittedName>
</protein>
<gene>
    <name evidence="6" type="ORF">PKOR_19950</name>
</gene>
<dbReference type="Gene3D" id="3.40.190.290">
    <property type="match status" value="1"/>
</dbReference>